<keyword evidence="8" id="KW-1185">Reference proteome</keyword>
<reference evidence="7" key="1">
    <citation type="submission" date="2020-10" db="EMBL/GenBank/DDBJ databases">
        <title>Whole-genome sequence of Luteibacter sp. EIF3.</title>
        <authorList>
            <person name="Friedrich I."/>
            <person name="Hertel R."/>
            <person name="Daniel R."/>
        </authorList>
    </citation>
    <scope>NUCLEOTIDE SEQUENCE</scope>
    <source>
        <strain evidence="7">EIF3</strain>
    </source>
</reference>
<dbReference type="Proteomes" id="UP001056681">
    <property type="component" value="Chromosome"/>
</dbReference>
<gene>
    <name evidence="7" type="ORF">IM816_10525</name>
</gene>
<evidence type="ECO:0000256" key="1">
    <source>
        <dbReference type="ARBA" id="ARBA00004651"/>
    </source>
</evidence>
<sequence length="92" mass="10168">MAAITLALLFFYSVKLALIIACGVVVYGILRCLYFATLKEANLSQIVVNAKQQTAFMESVRGNQTIRLFNQGAGRTYQQVFLDNYHSGGGTR</sequence>
<dbReference type="SUPFAM" id="SSF90123">
    <property type="entry name" value="ABC transporter transmembrane region"/>
    <property type="match status" value="1"/>
</dbReference>
<accession>A0ABY4SWL0</accession>
<organism evidence="7 8">
    <name type="scientific">Luteibacter flocculans</name>
    <dbReference type="NCBI Taxonomy" id="2780091"/>
    <lineage>
        <taxon>Bacteria</taxon>
        <taxon>Pseudomonadati</taxon>
        <taxon>Pseudomonadota</taxon>
        <taxon>Gammaproteobacteria</taxon>
        <taxon>Lysobacterales</taxon>
        <taxon>Rhodanobacteraceae</taxon>
        <taxon>Luteibacter</taxon>
    </lineage>
</organism>
<evidence type="ECO:0000313" key="8">
    <source>
        <dbReference type="Proteomes" id="UP001056681"/>
    </source>
</evidence>
<dbReference type="Pfam" id="PF00664">
    <property type="entry name" value="ABC_membrane"/>
    <property type="match status" value="1"/>
</dbReference>
<keyword evidence="4 5" id="KW-0472">Membrane</keyword>
<name>A0ABY4SWL0_9GAMM</name>
<evidence type="ECO:0000256" key="2">
    <source>
        <dbReference type="ARBA" id="ARBA00022692"/>
    </source>
</evidence>
<keyword evidence="2 5" id="KW-0812">Transmembrane</keyword>
<dbReference type="EMBL" id="CP063231">
    <property type="protein sequence ID" value="URL57092.1"/>
    <property type="molecule type" value="Genomic_DNA"/>
</dbReference>
<evidence type="ECO:0000256" key="5">
    <source>
        <dbReference type="SAM" id="Phobius"/>
    </source>
</evidence>
<feature type="transmembrane region" description="Helical" evidence="5">
    <location>
        <begin position="6"/>
        <end position="30"/>
    </location>
</feature>
<proteinExistence type="predicted"/>
<evidence type="ECO:0000313" key="7">
    <source>
        <dbReference type="EMBL" id="URL57092.1"/>
    </source>
</evidence>
<evidence type="ECO:0000259" key="6">
    <source>
        <dbReference type="PROSITE" id="PS50929"/>
    </source>
</evidence>
<dbReference type="PROSITE" id="PS50929">
    <property type="entry name" value="ABC_TM1F"/>
    <property type="match status" value="1"/>
</dbReference>
<evidence type="ECO:0000256" key="3">
    <source>
        <dbReference type="ARBA" id="ARBA00022989"/>
    </source>
</evidence>
<dbReference type="InterPro" id="IPR036640">
    <property type="entry name" value="ABC1_TM_sf"/>
</dbReference>
<feature type="domain" description="ABC transmembrane type-1" evidence="6">
    <location>
        <begin position="1"/>
        <end position="71"/>
    </location>
</feature>
<keyword evidence="3 5" id="KW-1133">Transmembrane helix</keyword>
<evidence type="ECO:0000256" key="4">
    <source>
        <dbReference type="ARBA" id="ARBA00023136"/>
    </source>
</evidence>
<dbReference type="InterPro" id="IPR011527">
    <property type="entry name" value="ABC1_TM_dom"/>
</dbReference>
<dbReference type="Gene3D" id="1.20.1560.10">
    <property type="entry name" value="ABC transporter type 1, transmembrane domain"/>
    <property type="match status" value="1"/>
</dbReference>
<comment type="subcellular location">
    <subcellularLocation>
        <location evidence="1">Cell membrane</location>
        <topology evidence="1">Multi-pass membrane protein</topology>
    </subcellularLocation>
</comment>
<protein>
    <recommendedName>
        <fullName evidence="6">ABC transmembrane type-1 domain-containing protein</fullName>
    </recommendedName>
</protein>